<dbReference type="CDD" id="cd12870">
    <property type="entry name" value="MqsA"/>
    <property type="match status" value="1"/>
</dbReference>
<dbReference type="Gene3D" id="3.10.20.860">
    <property type="match status" value="1"/>
</dbReference>
<name>A0A0S6VVQ8_9BACT</name>
<gene>
    <name evidence="1" type="ORF">U14_00663</name>
</gene>
<dbReference type="InterPro" id="IPR032758">
    <property type="entry name" value="MqsA/HigA-2"/>
</dbReference>
<reference evidence="1" key="1">
    <citation type="journal article" date="2015" name="PeerJ">
        <title>First genomic representation of candidate bacterial phylum KSB3 points to enhanced environmental sensing as a trigger of wastewater bulking.</title>
        <authorList>
            <person name="Sekiguchi Y."/>
            <person name="Ohashi A."/>
            <person name="Parks D.H."/>
            <person name="Yamauchi T."/>
            <person name="Tyson G.W."/>
            <person name="Hugenholtz P."/>
        </authorList>
    </citation>
    <scope>NUCLEOTIDE SEQUENCE [LARGE SCALE GENOMIC DNA]</scope>
</reference>
<evidence type="ECO:0000313" key="2">
    <source>
        <dbReference type="Proteomes" id="UP000030700"/>
    </source>
</evidence>
<dbReference type="EMBL" id="DF820455">
    <property type="protein sequence ID" value="GAK49441.1"/>
    <property type="molecule type" value="Genomic_DNA"/>
</dbReference>
<proteinExistence type="predicted"/>
<keyword evidence="2" id="KW-1185">Reference proteome</keyword>
<evidence type="ECO:0000313" key="1">
    <source>
        <dbReference type="EMBL" id="GAK49441.1"/>
    </source>
</evidence>
<dbReference type="AlphaFoldDB" id="A0A0S6VVQ8"/>
<dbReference type="STRING" id="1499966.U14_00663"/>
<dbReference type="Proteomes" id="UP000030700">
    <property type="component" value="Unassembled WGS sequence"/>
</dbReference>
<protein>
    <recommendedName>
        <fullName evidence="3">Type II toxin-antitoxin system MqsA family antitoxin</fullName>
    </recommendedName>
</protein>
<dbReference type="HOGENOM" id="CLU_174612_4_0_0"/>
<dbReference type="NCBIfam" id="TIGR03831">
    <property type="entry name" value="YgiT_finger"/>
    <property type="match status" value="1"/>
</dbReference>
<dbReference type="Pfam" id="PF15731">
    <property type="entry name" value="MqsA_antitoxin"/>
    <property type="match status" value="1"/>
</dbReference>
<accession>A0A0S6VVQ8</accession>
<organism evidence="1">
    <name type="scientific">Candidatus Moduliflexus flocculans</name>
    <dbReference type="NCBI Taxonomy" id="1499966"/>
    <lineage>
        <taxon>Bacteria</taxon>
        <taxon>Candidatus Moduliflexota</taxon>
        <taxon>Candidatus Moduliflexia</taxon>
        <taxon>Candidatus Moduliflexales</taxon>
        <taxon>Candidatus Moduliflexaceae</taxon>
    </lineage>
</organism>
<sequence length="80" mass="8848">MKCVFCGGQLKRAAVTFTYEERGRYMFVEHVPADICEQCGEKLYSPEVADALLALAKQKTAPPKIVSVPVYDYSLMLSAA</sequence>
<dbReference type="InterPro" id="IPR022453">
    <property type="entry name" value="Znf_MqsA-type"/>
</dbReference>
<evidence type="ECO:0008006" key="3">
    <source>
        <dbReference type="Google" id="ProtNLM"/>
    </source>
</evidence>